<dbReference type="GO" id="GO:0006396">
    <property type="term" value="P:RNA processing"/>
    <property type="evidence" value="ECO:0007669"/>
    <property type="project" value="InterPro"/>
</dbReference>
<feature type="domain" description="tRNA/rRNA methyltransferase SpoU type" evidence="4">
    <location>
        <begin position="104"/>
        <end position="243"/>
    </location>
</feature>
<dbReference type="SUPFAM" id="SSF75217">
    <property type="entry name" value="alpha/beta knot"/>
    <property type="match status" value="1"/>
</dbReference>
<dbReference type="Proteomes" id="UP000285150">
    <property type="component" value="Unassembled WGS sequence"/>
</dbReference>
<evidence type="ECO:0000313" key="6">
    <source>
        <dbReference type="EMBL" id="RGW35552.1"/>
    </source>
</evidence>
<dbReference type="InterPro" id="IPR051259">
    <property type="entry name" value="rRNA_Methyltransferase"/>
</dbReference>
<evidence type="ECO:0000313" key="9">
    <source>
        <dbReference type="Proteomes" id="UP000284604"/>
    </source>
</evidence>
<protein>
    <submittedName>
        <fullName evidence="7">RNA methyltransferase</fullName>
    </submittedName>
</protein>
<keyword evidence="2 7" id="KW-0489">Methyltransferase</keyword>
<dbReference type="Gene3D" id="3.40.1280.10">
    <property type="match status" value="1"/>
</dbReference>
<proteinExistence type="inferred from homology"/>
<evidence type="ECO:0000259" key="4">
    <source>
        <dbReference type="Pfam" id="PF00588"/>
    </source>
</evidence>
<dbReference type="InterPro" id="IPR029026">
    <property type="entry name" value="tRNA_m1G_MTases_N"/>
</dbReference>
<dbReference type="Proteomes" id="UP000284604">
    <property type="component" value="Unassembled WGS sequence"/>
</dbReference>
<dbReference type="PANTHER" id="PTHR43191">
    <property type="entry name" value="RRNA METHYLTRANSFERASE 3"/>
    <property type="match status" value="1"/>
</dbReference>
<dbReference type="Pfam" id="PF00588">
    <property type="entry name" value="SpoU_methylase"/>
    <property type="match status" value="1"/>
</dbReference>
<dbReference type="EMBL" id="QSHQ01000028">
    <property type="protein sequence ID" value="RHC27985.1"/>
    <property type="molecule type" value="Genomic_DNA"/>
</dbReference>
<dbReference type="EMBL" id="QRPN01000010">
    <property type="protein sequence ID" value="RHM17697.1"/>
    <property type="molecule type" value="Genomic_DNA"/>
</dbReference>
<evidence type="ECO:0000313" key="10">
    <source>
        <dbReference type="Proteomes" id="UP000285150"/>
    </source>
</evidence>
<evidence type="ECO:0000313" key="11">
    <source>
        <dbReference type="Proteomes" id="UP000285305"/>
    </source>
</evidence>
<evidence type="ECO:0000313" key="7">
    <source>
        <dbReference type="EMBL" id="RHC27985.1"/>
    </source>
</evidence>
<name>A0A413ZP82_BACSE</name>
<dbReference type="GO" id="GO:0003723">
    <property type="term" value="F:RNA binding"/>
    <property type="evidence" value="ECO:0007669"/>
    <property type="project" value="InterPro"/>
</dbReference>
<evidence type="ECO:0000313" key="8">
    <source>
        <dbReference type="EMBL" id="RHM17697.1"/>
    </source>
</evidence>
<dbReference type="GO" id="GO:0008173">
    <property type="term" value="F:RNA methyltransferase activity"/>
    <property type="evidence" value="ECO:0007669"/>
    <property type="project" value="InterPro"/>
</dbReference>
<dbReference type="CDD" id="cd18109">
    <property type="entry name" value="SpoU-like_RNA-MTase"/>
    <property type="match status" value="1"/>
</dbReference>
<dbReference type="InterPro" id="IPR053888">
    <property type="entry name" value="MRM3-like_sub_bind"/>
</dbReference>
<dbReference type="Proteomes" id="UP000285305">
    <property type="component" value="Unassembled WGS sequence"/>
</dbReference>
<dbReference type="Gene3D" id="3.30.1330.30">
    <property type="match status" value="1"/>
</dbReference>
<keyword evidence="3 7" id="KW-0808">Transferase</keyword>
<evidence type="ECO:0000259" key="5">
    <source>
        <dbReference type="Pfam" id="PF22435"/>
    </source>
</evidence>
<evidence type="ECO:0000256" key="2">
    <source>
        <dbReference type="ARBA" id="ARBA00022603"/>
    </source>
</evidence>
<comment type="similarity">
    <text evidence="1">Belongs to the class IV-like SAM-binding methyltransferase superfamily. RNA methyltransferase TrmH family.</text>
</comment>
<organism evidence="7 11">
    <name type="scientific">Bacteroides stercoris</name>
    <dbReference type="NCBI Taxonomy" id="46506"/>
    <lineage>
        <taxon>Bacteria</taxon>
        <taxon>Pseudomonadati</taxon>
        <taxon>Bacteroidota</taxon>
        <taxon>Bacteroidia</taxon>
        <taxon>Bacteroidales</taxon>
        <taxon>Bacteroidaceae</taxon>
        <taxon>Bacteroides</taxon>
    </lineage>
</organism>
<dbReference type="Pfam" id="PF22435">
    <property type="entry name" value="MRM3-like_sub_bind"/>
    <property type="match status" value="1"/>
</dbReference>
<dbReference type="InterPro" id="IPR001537">
    <property type="entry name" value="SpoU_MeTrfase"/>
</dbReference>
<dbReference type="InterPro" id="IPR029028">
    <property type="entry name" value="Alpha/beta_knot_MTases"/>
</dbReference>
<evidence type="ECO:0000256" key="3">
    <source>
        <dbReference type="ARBA" id="ARBA00022679"/>
    </source>
</evidence>
<dbReference type="GeneID" id="31796814"/>
<dbReference type="EMBL" id="QSAF01000003">
    <property type="protein sequence ID" value="RGW35552.1"/>
    <property type="molecule type" value="Genomic_DNA"/>
</dbReference>
<comment type="caution">
    <text evidence="7">The sequence shown here is derived from an EMBL/GenBank/DDBJ whole genome shotgun (WGS) entry which is preliminary data.</text>
</comment>
<dbReference type="InterPro" id="IPR029064">
    <property type="entry name" value="Ribosomal_eL30-like_sf"/>
</dbReference>
<reference evidence="9 10" key="1">
    <citation type="submission" date="2018-08" db="EMBL/GenBank/DDBJ databases">
        <title>A genome reference for cultivated species of the human gut microbiota.</title>
        <authorList>
            <person name="Zou Y."/>
            <person name="Xue W."/>
            <person name="Luo G."/>
        </authorList>
    </citation>
    <scope>NUCLEOTIDE SEQUENCE [LARGE SCALE GENOMIC DNA]</scope>
    <source>
        <strain evidence="6 10">AF12-7</strain>
        <strain evidence="8 9">AF35-20</strain>
        <strain evidence="7 11">AM36-9BH</strain>
    </source>
</reference>
<dbReference type="GO" id="GO:0032259">
    <property type="term" value="P:methylation"/>
    <property type="evidence" value="ECO:0007669"/>
    <property type="project" value="UniProtKB-KW"/>
</dbReference>
<dbReference type="PANTHER" id="PTHR43191:SF2">
    <property type="entry name" value="RRNA METHYLTRANSFERASE 3, MITOCHONDRIAL"/>
    <property type="match status" value="1"/>
</dbReference>
<dbReference type="SUPFAM" id="SSF55315">
    <property type="entry name" value="L30e-like"/>
    <property type="match status" value="1"/>
</dbReference>
<gene>
    <name evidence="7" type="ORF">DW853_12955</name>
    <name evidence="6" type="ORF">DWV77_03035</name>
    <name evidence="8" type="ORF">DWZ78_11015</name>
</gene>
<accession>A0A413ZP82</accession>
<dbReference type="AlphaFoldDB" id="A0A413ZP82"/>
<dbReference type="RefSeq" id="WP_005654122.1">
    <property type="nucleotide sequence ID" value="NZ_BAABYC010000001.1"/>
</dbReference>
<evidence type="ECO:0000256" key="1">
    <source>
        <dbReference type="ARBA" id="ARBA00007228"/>
    </source>
</evidence>
<sequence length="253" mass="28148">MALSKNRIKYIRSLELKKNRKADKVFLAEGPKLVGDLLGHFRCRFLIATSEWLSAHRHLAVEDVTEVSEEELSRASLLKTPQQVLAVFEQPDESVDVSVISRSLCLALDDVQDPGNLGTIIRLADWFGIEHIFCSPNTVDVYNPKTVQATMGGIARVKLHYISLPELIASLEDIPVYGTFLDGENMYTQPLSAYGLIVMGNEGNGIGDEVKRLINRKLYIPNYPAERETSESLNVAIATAVVCAEFRRQAAML</sequence>
<feature type="domain" description="MRM3-like substrate binding" evidence="5">
    <location>
        <begin position="6"/>
        <end position="86"/>
    </location>
</feature>